<dbReference type="PANTHER" id="PTHR11614">
    <property type="entry name" value="PHOSPHOLIPASE-RELATED"/>
    <property type="match status" value="1"/>
</dbReference>
<dbReference type="InterPro" id="IPR022742">
    <property type="entry name" value="Hydrolase_4"/>
</dbReference>
<keyword evidence="3" id="KW-1185">Reference proteome</keyword>
<gene>
    <name evidence="2" type="ORF">CEY15_00380</name>
</gene>
<sequence>MVVVSPPSPDAVAPTGSDARWIPDLLGPSYRRLELPLGTDPDGEGPISATLVRHEDSPDQPVAALLVVHGLSDYFFHTHLAEFLADRGIATYGVDLRKCGRSRRDGLTPHFITDLERYDEELDQALDVITADHPGLPVLVAAHSTGGLVVPLWLARRRDRGALDPVVGLVLNSPWFQLDLPDRARRLVDPVIRALGSARPYYRLPLKTSDRYVVSTHIDHDGDFHFDTELKPPGGVGVRAGWLAAVRRAQKRLQAGVDLPLPVLLLRSTASSVGTHRGDGVLDVDTDLILDVRSMERFADRVSHQVTDIPVDGARHDVFLSRADVLEVVFRHLGDWLDQTLAPHTKES</sequence>
<name>A0A2A2WVE3_9ACTN</name>
<evidence type="ECO:0000313" key="2">
    <source>
        <dbReference type="EMBL" id="PAY24964.1"/>
    </source>
</evidence>
<dbReference type="GO" id="GO:0016787">
    <property type="term" value="F:hydrolase activity"/>
    <property type="evidence" value="ECO:0007669"/>
    <property type="project" value="UniProtKB-KW"/>
</dbReference>
<dbReference type="EMBL" id="NTGA01000001">
    <property type="protein sequence ID" value="PAY24964.1"/>
    <property type="molecule type" value="Genomic_DNA"/>
</dbReference>
<feature type="domain" description="Serine aminopeptidase S33" evidence="1">
    <location>
        <begin position="60"/>
        <end position="319"/>
    </location>
</feature>
<dbReference type="Proteomes" id="UP000218810">
    <property type="component" value="Unassembled WGS sequence"/>
</dbReference>
<reference evidence="3" key="1">
    <citation type="submission" date="2017-09" db="EMBL/GenBank/DDBJ databases">
        <authorList>
            <person name="Zhang Y."/>
            <person name="Huang X."/>
            <person name="Liu J."/>
            <person name="Lu L."/>
            <person name="Peng K."/>
        </authorList>
    </citation>
    <scope>NUCLEOTIDE SEQUENCE [LARGE SCALE GENOMIC DNA]</scope>
    <source>
        <strain evidence="3">S-XJ-1</strain>
    </source>
</reference>
<proteinExistence type="predicted"/>
<comment type="caution">
    <text evidence="2">The sequence shown here is derived from an EMBL/GenBank/DDBJ whole genome shotgun (WGS) entry which is preliminary data.</text>
</comment>
<keyword evidence="2" id="KW-0378">Hydrolase</keyword>
<protein>
    <submittedName>
        <fullName evidence="2">Alpha/beta hydrolase</fullName>
    </submittedName>
</protein>
<dbReference type="Gene3D" id="3.40.50.1820">
    <property type="entry name" value="alpha/beta hydrolase"/>
    <property type="match status" value="1"/>
</dbReference>
<evidence type="ECO:0000259" key="1">
    <source>
        <dbReference type="Pfam" id="PF12146"/>
    </source>
</evidence>
<dbReference type="OrthoDB" id="9801217at2"/>
<dbReference type="SUPFAM" id="SSF53474">
    <property type="entry name" value="alpha/beta-Hydrolases"/>
    <property type="match status" value="1"/>
</dbReference>
<evidence type="ECO:0000313" key="3">
    <source>
        <dbReference type="Proteomes" id="UP000218810"/>
    </source>
</evidence>
<dbReference type="InterPro" id="IPR029058">
    <property type="entry name" value="AB_hydrolase_fold"/>
</dbReference>
<organism evidence="2 3">
    <name type="scientific">Dietzia natronolimnaea</name>
    <dbReference type="NCBI Taxonomy" id="161920"/>
    <lineage>
        <taxon>Bacteria</taxon>
        <taxon>Bacillati</taxon>
        <taxon>Actinomycetota</taxon>
        <taxon>Actinomycetes</taxon>
        <taxon>Mycobacteriales</taxon>
        <taxon>Dietziaceae</taxon>
        <taxon>Dietzia</taxon>
    </lineage>
</organism>
<accession>A0A2A2WVE3</accession>
<dbReference type="InterPro" id="IPR051044">
    <property type="entry name" value="MAG_DAG_Lipase"/>
</dbReference>
<dbReference type="AlphaFoldDB" id="A0A2A2WVE3"/>
<dbReference type="Pfam" id="PF12146">
    <property type="entry name" value="Hydrolase_4"/>
    <property type="match status" value="1"/>
</dbReference>